<reference evidence="2 3" key="1">
    <citation type="journal article" date="2016" name="Nat. Commun.">
        <title>Thousands of microbial genomes shed light on interconnected biogeochemical processes in an aquifer system.</title>
        <authorList>
            <person name="Anantharaman K."/>
            <person name="Brown C.T."/>
            <person name="Hug L.A."/>
            <person name="Sharon I."/>
            <person name="Castelle C.J."/>
            <person name="Probst A.J."/>
            <person name="Thomas B.C."/>
            <person name="Singh A."/>
            <person name="Wilkins M.J."/>
            <person name="Karaoz U."/>
            <person name="Brodie E.L."/>
            <person name="Williams K.H."/>
            <person name="Hubbard S.S."/>
            <person name="Banfield J.F."/>
        </authorList>
    </citation>
    <scope>NUCLEOTIDE SEQUENCE [LARGE SCALE GENOMIC DNA]</scope>
</reference>
<organism evidence="2 3">
    <name type="scientific">Candidatus Gottesmanbacteria bacterium RIFCSPLOWO2_01_FULL_48_11</name>
    <dbReference type="NCBI Taxonomy" id="1798395"/>
    <lineage>
        <taxon>Bacteria</taxon>
        <taxon>Candidatus Gottesmaniibacteriota</taxon>
    </lineage>
</organism>
<feature type="transmembrane region" description="Helical" evidence="1">
    <location>
        <begin position="64"/>
        <end position="91"/>
    </location>
</feature>
<dbReference type="EMBL" id="MFJY01000043">
    <property type="protein sequence ID" value="OGG27561.1"/>
    <property type="molecule type" value="Genomic_DNA"/>
</dbReference>
<gene>
    <name evidence="2" type="ORF">A3A64_02915</name>
</gene>
<proteinExistence type="predicted"/>
<evidence type="ECO:0000313" key="3">
    <source>
        <dbReference type="Proteomes" id="UP000178305"/>
    </source>
</evidence>
<keyword evidence="1" id="KW-0812">Transmembrane</keyword>
<keyword evidence="1" id="KW-0472">Membrane</keyword>
<sequence length="173" mass="18489">MANKLSSLKNVLTDAIEALSNKPDGTKKQAALDAADKLYEAGQKPALSDGKKVGLHLVRRTVSIMANVFALILIPFMPAIRLVGWIVLGVLSTDSANEVVDLVSLIRRGRAGWTALSTISVVLNVLATILVLVTLLVALNPVVLAIAYGIVWVVVLVDTAIEVVALIRDFRNL</sequence>
<name>A0A1F6ASC1_9BACT</name>
<dbReference type="AlphaFoldDB" id="A0A1F6ASC1"/>
<feature type="transmembrane region" description="Helical" evidence="1">
    <location>
        <begin position="145"/>
        <end position="167"/>
    </location>
</feature>
<feature type="transmembrane region" description="Helical" evidence="1">
    <location>
        <begin position="112"/>
        <end position="139"/>
    </location>
</feature>
<evidence type="ECO:0000256" key="1">
    <source>
        <dbReference type="SAM" id="Phobius"/>
    </source>
</evidence>
<keyword evidence="1" id="KW-1133">Transmembrane helix</keyword>
<comment type="caution">
    <text evidence="2">The sequence shown here is derived from an EMBL/GenBank/DDBJ whole genome shotgun (WGS) entry which is preliminary data.</text>
</comment>
<accession>A0A1F6ASC1</accession>
<evidence type="ECO:0000313" key="2">
    <source>
        <dbReference type="EMBL" id="OGG27561.1"/>
    </source>
</evidence>
<dbReference type="Proteomes" id="UP000178305">
    <property type="component" value="Unassembled WGS sequence"/>
</dbReference>
<protein>
    <submittedName>
        <fullName evidence="2">Uncharacterized protein</fullName>
    </submittedName>
</protein>